<sequence length="120" mass="13651">MKLLIIHNYELINHDVNHEIILGTTSTAQLYVDDVQWPFATTHGKAEPLQSYVNSNKDGNFIKDGPSELPLCCGYSSFGNKVSRTFCNYKCRTHDRPLNLDSVNFYISGATVEEFWLFVS</sequence>
<name>A0AAV4VWF7_CAEEX</name>
<proteinExistence type="predicted"/>
<evidence type="ECO:0000313" key="2">
    <source>
        <dbReference type="Proteomes" id="UP001054945"/>
    </source>
</evidence>
<dbReference type="AlphaFoldDB" id="A0AAV4VWF7"/>
<reference evidence="1 2" key="1">
    <citation type="submission" date="2021-06" db="EMBL/GenBank/DDBJ databases">
        <title>Caerostris extrusa draft genome.</title>
        <authorList>
            <person name="Kono N."/>
            <person name="Arakawa K."/>
        </authorList>
    </citation>
    <scope>NUCLEOTIDE SEQUENCE [LARGE SCALE GENOMIC DNA]</scope>
</reference>
<dbReference type="Proteomes" id="UP001054945">
    <property type="component" value="Unassembled WGS sequence"/>
</dbReference>
<protein>
    <submittedName>
        <fullName evidence="1">Uncharacterized protein</fullName>
    </submittedName>
</protein>
<dbReference type="EMBL" id="BPLR01015246">
    <property type="protein sequence ID" value="GIY74702.1"/>
    <property type="molecule type" value="Genomic_DNA"/>
</dbReference>
<gene>
    <name evidence="1" type="ORF">CEXT_233741</name>
</gene>
<organism evidence="1 2">
    <name type="scientific">Caerostris extrusa</name>
    <name type="common">Bark spider</name>
    <name type="synonym">Caerostris bankana</name>
    <dbReference type="NCBI Taxonomy" id="172846"/>
    <lineage>
        <taxon>Eukaryota</taxon>
        <taxon>Metazoa</taxon>
        <taxon>Ecdysozoa</taxon>
        <taxon>Arthropoda</taxon>
        <taxon>Chelicerata</taxon>
        <taxon>Arachnida</taxon>
        <taxon>Araneae</taxon>
        <taxon>Araneomorphae</taxon>
        <taxon>Entelegynae</taxon>
        <taxon>Araneoidea</taxon>
        <taxon>Araneidae</taxon>
        <taxon>Caerostris</taxon>
    </lineage>
</organism>
<comment type="caution">
    <text evidence="1">The sequence shown here is derived from an EMBL/GenBank/DDBJ whole genome shotgun (WGS) entry which is preliminary data.</text>
</comment>
<accession>A0AAV4VWF7</accession>
<keyword evidence="2" id="KW-1185">Reference proteome</keyword>
<evidence type="ECO:0000313" key="1">
    <source>
        <dbReference type="EMBL" id="GIY74702.1"/>
    </source>
</evidence>